<dbReference type="AlphaFoldDB" id="A0A6A6PH38"/>
<evidence type="ECO:0000256" key="4">
    <source>
        <dbReference type="ARBA" id="ARBA00022617"/>
    </source>
</evidence>
<evidence type="ECO:0000256" key="15">
    <source>
        <dbReference type="PIRNR" id="PIRNR000209"/>
    </source>
</evidence>
<dbReference type="PROSITE" id="PS51384">
    <property type="entry name" value="FAD_FR"/>
    <property type="match status" value="1"/>
</dbReference>
<dbReference type="InterPro" id="IPR017972">
    <property type="entry name" value="Cyt_P450_CS"/>
</dbReference>
<organism evidence="20 21">
    <name type="scientific">Neohortaea acidophila</name>
    <dbReference type="NCBI Taxonomy" id="245834"/>
    <lineage>
        <taxon>Eukaryota</taxon>
        <taxon>Fungi</taxon>
        <taxon>Dikarya</taxon>
        <taxon>Ascomycota</taxon>
        <taxon>Pezizomycotina</taxon>
        <taxon>Dothideomycetes</taxon>
        <taxon>Dothideomycetidae</taxon>
        <taxon>Mycosphaerellales</taxon>
        <taxon>Teratosphaeriaceae</taxon>
        <taxon>Neohortaea</taxon>
    </lineage>
</organism>
<dbReference type="InterPro" id="IPR001094">
    <property type="entry name" value="Flavdoxin-like"/>
</dbReference>
<evidence type="ECO:0000256" key="17">
    <source>
        <dbReference type="SAM" id="MobiDB-lite"/>
    </source>
</evidence>
<dbReference type="RefSeq" id="XP_033585870.1">
    <property type="nucleotide sequence ID" value="XM_033737785.1"/>
</dbReference>
<keyword evidence="7 15" id="KW-0479">Metal-binding</keyword>
<keyword evidence="12 15" id="KW-0408">Iron</keyword>
<feature type="domain" description="Flavodoxin-like" evidence="18">
    <location>
        <begin position="521"/>
        <end position="662"/>
    </location>
</feature>
<dbReference type="Proteomes" id="UP000799767">
    <property type="component" value="Unassembled WGS sequence"/>
</dbReference>
<dbReference type="Gene3D" id="3.40.50.80">
    <property type="entry name" value="Nucleotide-binding domain of ferredoxin-NADP reductase (FNR) module"/>
    <property type="match status" value="1"/>
</dbReference>
<dbReference type="Pfam" id="PF00067">
    <property type="entry name" value="p450"/>
    <property type="match status" value="1"/>
</dbReference>
<evidence type="ECO:0000256" key="11">
    <source>
        <dbReference type="ARBA" id="ARBA00023002"/>
    </source>
</evidence>
<dbReference type="InterPro" id="IPR017927">
    <property type="entry name" value="FAD-bd_FR_type"/>
</dbReference>
<keyword evidence="13 15" id="KW-0503">Monooxygenase</keyword>
<dbReference type="PANTHER" id="PTHR19384:SF127">
    <property type="entry name" value="BIFUNCTIONAL CYTOCHROME P450_NADPH--P450 REDUCTASE"/>
    <property type="match status" value="1"/>
</dbReference>
<evidence type="ECO:0000259" key="19">
    <source>
        <dbReference type="PROSITE" id="PS51384"/>
    </source>
</evidence>
<dbReference type="Gene3D" id="1.10.630.10">
    <property type="entry name" value="Cytochrome P450"/>
    <property type="match status" value="1"/>
</dbReference>
<dbReference type="InterPro" id="IPR017938">
    <property type="entry name" value="Riboflavin_synthase-like_b-brl"/>
</dbReference>
<dbReference type="Pfam" id="PF00175">
    <property type="entry name" value="NAD_binding_1"/>
    <property type="match status" value="1"/>
</dbReference>
<gene>
    <name evidence="20" type="ORF">BDY17DRAFT_328070</name>
</gene>
<evidence type="ECO:0000256" key="6">
    <source>
        <dbReference type="ARBA" id="ARBA00022643"/>
    </source>
</evidence>
<reference evidence="20" key="1">
    <citation type="journal article" date="2020" name="Stud. Mycol.">
        <title>101 Dothideomycetes genomes: a test case for predicting lifestyles and emergence of pathogens.</title>
        <authorList>
            <person name="Haridas S."/>
            <person name="Albert R."/>
            <person name="Binder M."/>
            <person name="Bloem J."/>
            <person name="Labutti K."/>
            <person name="Salamov A."/>
            <person name="Andreopoulos B."/>
            <person name="Baker S."/>
            <person name="Barry K."/>
            <person name="Bills G."/>
            <person name="Bluhm B."/>
            <person name="Cannon C."/>
            <person name="Castanera R."/>
            <person name="Culley D."/>
            <person name="Daum C."/>
            <person name="Ezra D."/>
            <person name="Gonzalez J."/>
            <person name="Henrissat B."/>
            <person name="Kuo A."/>
            <person name="Liang C."/>
            <person name="Lipzen A."/>
            <person name="Lutzoni F."/>
            <person name="Magnuson J."/>
            <person name="Mondo S."/>
            <person name="Nolan M."/>
            <person name="Ohm R."/>
            <person name="Pangilinan J."/>
            <person name="Park H.-J."/>
            <person name="Ramirez L."/>
            <person name="Alfaro M."/>
            <person name="Sun H."/>
            <person name="Tritt A."/>
            <person name="Yoshinaga Y."/>
            <person name="Zwiers L.-H."/>
            <person name="Turgeon B."/>
            <person name="Goodwin S."/>
            <person name="Spatafora J."/>
            <person name="Crous P."/>
            <person name="Grigoriev I."/>
        </authorList>
    </citation>
    <scope>NUCLEOTIDE SEQUENCE</scope>
    <source>
        <strain evidence="20">CBS 113389</strain>
    </source>
</reference>
<dbReference type="EC" id="1.14.14.1" evidence="15"/>
<dbReference type="PRINTS" id="PR00369">
    <property type="entry name" value="FLAVODOXIN"/>
</dbReference>
<evidence type="ECO:0000256" key="9">
    <source>
        <dbReference type="ARBA" id="ARBA00022857"/>
    </source>
</evidence>
<comment type="catalytic activity">
    <reaction evidence="15">
        <text>an organic molecule + reduced [NADPH--hemoprotein reductase] + O2 = an alcohol + oxidized [NADPH--hemoprotein reductase] + H2O + H(+)</text>
        <dbReference type="Rhea" id="RHEA:17149"/>
        <dbReference type="Rhea" id="RHEA-COMP:11964"/>
        <dbReference type="Rhea" id="RHEA-COMP:11965"/>
        <dbReference type="ChEBI" id="CHEBI:15377"/>
        <dbReference type="ChEBI" id="CHEBI:15378"/>
        <dbReference type="ChEBI" id="CHEBI:15379"/>
        <dbReference type="ChEBI" id="CHEBI:30879"/>
        <dbReference type="ChEBI" id="CHEBI:57618"/>
        <dbReference type="ChEBI" id="CHEBI:58210"/>
        <dbReference type="ChEBI" id="CHEBI:142491"/>
        <dbReference type="EC" id="1.14.14.1"/>
    </reaction>
</comment>
<dbReference type="InterPro" id="IPR036396">
    <property type="entry name" value="Cyt_P450_sf"/>
</dbReference>
<feature type="region of interest" description="Disordered" evidence="17">
    <location>
        <begin position="1"/>
        <end position="23"/>
    </location>
</feature>
<evidence type="ECO:0000313" key="20">
    <source>
        <dbReference type="EMBL" id="KAF2479300.1"/>
    </source>
</evidence>
<evidence type="ECO:0000256" key="12">
    <source>
        <dbReference type="ARBA" id="ARBA00023004"/>
    </source>
</evidence>
<dbReference type="GO" id="GO:0005506">
    <property type="term" value="F:iron ion binding"/>
    <property type="evidence" value="ECO:0007669"/>
    <property type="project" value="UniProtKB-UniRule"/>
</dbReference>
<keyword evidence="10 15" id="KW-0249">Electron transport</keyword>
<evidence type="ECO:0000256" key="10">
    <source>
        <dbReference type="ARBA" id="ARBA00022982"/>
    </source>
</evidence>
<comment type="similarity">
    <text evidence="2 15">In the N-terminal section; belongs to the cytochrome P450 family.</text>
</comment>
<feature type="domain" description="FAD-binding FR-type" evidence="19">
    <location>
        <begin position="695"/>
        <end position="924"/>
    </location>
</feature>
<dbReference type="PIRSF" id="PIRSF000209">
    <property type="entry name" value="Bifunctional_P450_P450R"/>
    <property type="match status" value="1"/>
</dbReference>
<dbReference type="Pfam" id="PF00667">
    <property type="entry name" value="FAD_binding_1"/>
    <property type="match status" value="1"/>
</dbReference>
<dbReference type="GO" id="GO:0050660">
    <property type="term" value="F:flavin adenine dinucleotide binding"/>
    <property type="evidence" value="ECO:0007669"/>
    <property type="project" value="TreeGrafter"/>
</dbReference>
<dbReference type="PANTHER" id="PTHR19384">
    <property type="entry name" value="NITRIC OXIDE SYNTHASE-RELATED"/>
    <property type="match status" value="1"/>
</dbReference>
<dbReference type="GO" id="GO:0020037">
    <property type="term" value="F:heme binding"/>
    <property type="evidence" value="ECO:0007669"/>
    <property type="project" value="UniProtKB-UniRule"/>
</dbReference>
<dbReference type="GO" id="GO:0005829">
    <property type="term" value="C:cytosol"/>
    <property type="evidence" value="ECO:0007669"/>
    <property type="project" value="TreeGrafter"/>
</dbReference>
<dbReference type="Gene3D" id="1.20.990.10">
    <property type="entry name" value="NADPH-cytochrome p450 Reductase, Chain A, domain 3"/>
    <property type="match status" value="1"/>
</dbReference>
<evidence type="ECO:0000256" key="8">
    <source>
        <dbReference type="ARBA" id="ARBA00022827"/>
    </source>
</evidence>
<feature type="binding site" description="axial binding residue" evidence="16">
    <location>
        <position position="429"/>
    </location>
    <ligand>
        <name>heme</name>
        <dbReference type="ChEBI" id="CHEBI:30413"/>
    </ligand>
    <ligandPart>
        <name>Fe</name>
        <dbReference type="ChEBI" id="CHEBI:18248"/>
    </ligandPart>
</feature>
<keyword evidence="9 15" id="KW-0521">NADP</keyword>
<dbReference type="SUPFAM" id="SSF52343">
    <property type="entry name" value="Ferredoxin reductase-like, C-terminal NADP-linked domain"/>
    <property type="match status" value="1"/>
</dbReference>
<comment type="cofactor">
    <cofactor evidence="15">
        <name>FAD</name>
        <dbReference type="ChEBI" id="CHEBI:57692"/>
    </cofactor>
    <cofactor evidence="15">
        <name>FMN</name>
        <dbReference type="ChEBI" id="CHEBI:58210"/>
    </cofactor>
</comment>
<dbReference type="GeneID" id="54478787"/>
<dbReference type="EMBL" id="MU001642">
    <property type="protein sequence ID" value="KAF2479300.1"/>
    <property type="molecule type" value="Genomic_DNA"/>
</dbReference>
<dbReference type="InterPro" id="IPR039261">
    <property type="entry name" value="FNR_nucleotide-bd"/>
</dbReference>
<dbReference type="InterPro" id="IPR023206">
    <property type="entry name" value="Bifunctional_P450_P450_red"/>
</dbReference>
<dbReference type="EC" id="1.6.2.4" evidence="15"/>
<dbReference type="PRINTS" id="PR00371">
    <property type="entry name" value="FPNCR"/>
</dbReference>
<dbReference type="InterPro" id="IPR008254">
    <property type="entry name" value="Flavodoxin/NO_synth"/>
</dbReference>
<evidence type="ECO:0000256" key="13">
    <source>
        <dbReference type="ARBA" id="ARBA00023033"/>
    </source>
</evidence>
<keyword evidence="4 15" id="KW-0349">Heme</keyword>
<evidence type="ECO:0000256" key="5">
    <source>
        <dbReference type="ARBA" id="ARBA00022630"/>
    </source>
</evidence>
<dbReference type="InterPro" id="IPR003097">
    <property type="entry name" value="CysJ-like_FAD-binding"/>
</dbReference>
<dbReference type="GO" id="GO:0003958">
    <property type="term" value="F:NADPH-hemoprotein reductase activity"/>
    <property type="evidence" value="ECO:0007669"/>
    <property type="project" value="UniProtKB-UniRule"/>
</dbReference>
<name>A0A6A6PH38_9PEZI</name>
<dbReference type="InterPro" id="IPR001709">
    <property type="entry name" value="Flavoprot_Pyr_Nucl_cyt_Rdtase"/>
</dbReference>
<keyword evidence="11 15" id="KW-0560">Oxidoreductase</keyword>
<evidence type="ECO:0000256" key="2">
    <source>
        <dbReference type="ARBA" id="ARBA00010018"/>
    </source>
</evidence>
<dbReference type="Gene3D" id="3.40.50.360">
    <property type="match status" value="1"/>
</dbReference>
<dbReference type="SUPFAM" id="SSF63380">
    <property type="entry name" value="Riboflavin synthase domain-like"/>
    <property type="match status" value="1"/>
</dbReference>
<dbReference type="Pfam" id="PF00258">
    <property type="entry name" value="Flavodoxin_1"/>
    <property type="match status" value="1"/>
</dbReference>
<dbReference type="SUPFAM" id="SSF52218">
    <property type="entry name" value="Flavoproteins"/>
    <property type="match status" value="1"/>
</dbReference>
<dbReference type="PROSITE" id="PS50902">
    <property type="entry name" value="FLAVODOXIN_LIKE"/>
    <property type="match status" value="1"/>
</dbReference>
<keyword evidence="3 15" id="KW-0813">Transport</keyword>
<dbReference type="CDD" id="cd11068">
    <property type="entry name" value="CYP120A1"/>
    <property type="match status" value="1"/>
</dbReference>
<protein>
    <recommendedName>
        <fullName evidence="15">Bifunctional cytochrome P450/NADPH--P450 reductase</fullName>
    </recommendedName>
    <domain>
        <recommendedName>
            <fullName evidence="15">Cytochrome P450</fullName>
            <ecNumber evidence="15">1.14.14.1</ecNumber>
        </recommendedName>
    </domain>
    <domain>
        <recommendedName>
            <fullName evidence="15">NADPH--cytochrome P450 reductase</fullName>
            <ecNumber evidence="15">1.6.2.4</ecNumber>
        </recommendedName>
    </domain>
</protein>
<dbReference type="PROSITE" id="PS00086">
    <property type="entry name" value="CYTOCHROME_P450"/>
    <property type="match status" value="1"/>
</dbReference>
<evidence type="ECO:0000313" key="21">
    <source>
        <dbReference type="Proteomes" id="UP000799767"/>
    </source>
</evidence>
<evidence type="ECO:0000256" key="3">
    <source>
        <dbReference type="ARBA" id="ARBA00022448"/>
    </source>
</evidence>
<dbReference type="InterPro" id="IPR023173">
    <property type="entry name" value="NADPH_Cyt_P450_Rdtase_alpha"/>
</dbReference>
<dbReference type="FunFam" id="1.10.630.10:FF:000040">
    <property type="entry name" value="Bifunctional cytochrome P450/NADPH--P450 reductase"/>
    <property type="match status" value="1"/>
</dbReference>
<dbReference type="InterPro" id="IPR029039">
    <property type="entry name" value="Flavoprotein-like_sf"/>
</dbReference>
<evidence type="ECO:0000256" key="1">
    <source>
        <dbReference type="ARBA" id="ARBA00001971"/>
    </source>
</evidence>
<evidence type="ECO:0000256" key="14">
    <source>
        <dbReference type="ARBA" id="ARBA00049342"/>
    </source>
</evidence>
<dbReference type="CDD" id="cd06206">
    <property type="entry name" value="bifunctional_CYPOR"/>
    <property type="match status" value="1"/>
</dbReference>
<proteinExistence type="inferred from homology"/>
<dbReference type="OrthoDB" id="1470350at2759"/>
<keyword evidence="6 15" id="KW-0288">FMN</keyword>
<comment type="cofactor">
    <cofactor evidence="1 15 16">
        <name>heme</name>
        <dbReference type="ChEBI" id="CHEBI:30413"/>
    </cofactor>
</comment>
<evidence type="ECO:0000259" key="18">
    <source>
        <dbReference type="PROSITE" id="PS50902"/>
    </source>
</evidence>
<keyword evidence="21" id="KW-1185">Reference proteome</keyword>
<sequence length="1086" mass="119980">MPSAVVTSRPAPPTPDARENIPAPKGLPILGNLLDLQDEVPLHAIERMVDIHGPIFKITILGQERITIASAELLEELCDEKRFWKTPGDALASLKRKGAPRSGLFSAPSEDSIDWQLAHRILMPAFGPLSIQQMFGEMHDIASQLVLKWARKGPSYRIPVTLDFTRLTLDTIALCGMGYRFNSFYQNEMHPYVDAMNTTLSASSDRLKVGSLVRKLLPWDKSAQQLEEARDYMREVAHELVQNRRDNPTDKHDLLNAMIHGKDPKTGETMDNDLISANMTTFLVAGHETTSGLLSFAMLNLLKNPQTYFKAQQEIDRVVGRERLTIDHLKDLHYITAVLRETLRLTPTAPGFSRSIRGDNPNDVEPLLGGKYAIRRSDQVLCLIGKAQRDPKVYGEDTNDFNPDRMLEENFQRLPAGAWKAFGTGIRACIGRAFAWQEAQMVLALMLQTFNFSLDDPQYQMRIKQTLTIKPEGFYMRATLREGITPTSLQHFLTGGQTNEDVATNGSVSAIKGAGSSGKPFTVIYGSNTGTCQSLAQKLSIEAHHHGFSAQVKEMNSAVGALPKDRPVIIIAASYEGQPTDNANQFIAWLESAKNTSNLDGVEYAVFGCGHSDWKSTFHRIPKLVDDLMQKSGGQRIAERGLTDAANNRIFSDFESWMDGILWPALAPHVDTKAVALPALEMQVAAQDRTTYLRQDLQKGTVVDARILTAPSEPEKRHLEVKLPQGQSYSTGDYLAILPFTPADSVRRAMKNFNIASGATITIKPGSATFLPTGVTISAADLLRGYVELGQPVTKKDLRACAAAAQDAEQKSRLESMLNQAGPGGITELRLSVLDILDQYPSIEMPFSTFVSMLPPLRPRHYSISSSPLHDPEKCTITYSIIDEASNAGAGRFIGVTSNYLSSLRAGDEVLVSVRATNKFFRLPTDPDSCPILLFGAGTGYAPFRGFLQERAVQKAAGRTLAPALLFLGCRSQTKDRLYADEIDAWIKDGVVDVKYAFSREPENSKGCKYVQDRMLEDKDDVLRMWRAGAKVFVCGGPEVSTGIGGAAKHLLMQSGTNNGQVMTEEEVEEWFGERRNERYVVDVFA</sequence>
<evidence type="ECO:0000256" key="16">
    <source>
        <dbReference type="PIRSR" id="PIRSR000209-1"/>
    </source>
</evidence>
<dbReference type="InterPro" id="IPR001433">
    <property type="entry name" value="OxRdtase_FAD/NAD-bd"/>
</dbReference>
<dbReference type="GO" id="GO:0070330">
    <property type="term" value="F:aromatase activity"/>
    <property type="evidence" value="ECO:0007669"/>
    <property type="project" value="UniProtKB-UniRule"/>
</dbReference>
<dbReference type="InterPro" id="IPR001128">
    <property type="entry name" value="Cyt_P450"/>
</dbReference>
<dbReference type="SUPFAM" id="SSF48264">
    <property type="entry name" value="Cytochrome P450"/>
    <property type="match status" value="1"/>
</dbReference>
<comment type="catalytic activity">
    <reaction evidence="14 15">
        <text>2 oxidized [cytochrome P450] + NADPH = 2 reduced [cytochrome P450] + NADP(+) + H(+)</text>
        <dbReference type="Rhea" id="RHEA:24040"/>
        <dbReference type="Rhea" id="RHEA-COMP:14627"/>
        <dbReference type="Rhea" id="RHEA-COMP:14628"/>
        <dbReference type="ChEBI" id="CHEBI:15378"/>
        <dbReference type="ChEBI" id="CHEBI:55376"/>
        <dbReference type="ChEBI" id="CHEBI:57783"/>
        <dbReference type="ChEBI" id="CHEBI:58349"/>
        <dbReference type="ChEBI" id="CHEBI:60344"/>
        <dbReference type="EC" id="1.6.2.4"/>
    </reaction>
</comment>
<dbReference type="GO" id="GO:0010181">
    <property type="term" value="F:FMN binding"/>
    <property type="evidence" value="ECO:0007669"/>
    <property type="project" value="UniProtKB-UniRule"/>
</dbReference>
<dbReference type="Gene3D" id="2.40.30.10">
    <property type="entry name" value="Translation factors"/>
    <property type="match status" value="1"/>
</dbReference>
<evidence type="ECO:0000256" key="7">
    <source>
        <dbReference type="ARBA" id="ARBA00022723"/>
    </source>
</evidence>
<keyword evidence="5 15" id="KW-0285">Flavoprotein</keyword>
<accession>A0A6A6PH38</accession>
<keyword evidence="8 15" id="KW-0274">FAD</keyword>